<evidence type="ECO:0000259" key="1">
    <source>
        <dbReference type="Pfam" id="PF00668"/>
    </source>
</evidence>
<name>A0A941AL95_9ACTN</name>
<dbReference type="Pfam" id="PF00668">
    <property type="entry name" value="Condensation"/>
    <property type="match status" value="1"/>
</dbReference>
<dbReference type="AlphaFoldDB" id="A0A941AL95"/>
<proteinExistence type="predicted"/>
<dbReference type="Proteomes" id="UP000674234">
    <property type="component" value="Unassembled WGS sequence"/>
</dbReference>
<evidence type="ECO:0000313" key="2">
    <source>
        <dbReference type="EMBL" id="MBP2707936.1"/>
    </source>
</evidence>
<dbReference type="InterPro" id="IPR023213">
    <property type="entry name" value="CAT-like_dom_sf"/>
</dbReference>
<evidence type="ECO:0000313" key="3">
    <source>
        <dbReference type="Proteomes" id="UP000674234"/>
    </source>
</evidence>
<dbReference type="EMBL" id="JAFCNB010000024">
    <property type="protein sequence ID" value="MBP2707936.1"/>
    <property type="molecule type" value="Genomic_DNA"/>
</dbReference>
<dbReference type="GO" id="GO:0031177">
    <property type="term" value="F:phosphopantetheine binding"/>
    <property type="evidence" value="ECO:0007669"/>
    <property type="project" value="TreeGrafter"/>
</dbReference>
<dbReference type="GO" id="GO:0008610">
    <property type="term" value="P:lipid biosynthetic process"/>
    <property type="evidence" value="ECO:0007669"/>
    <property type="project" value="UniProtKB-ARBA"/>
</dbReference>
<dbReference type="PANTHER" id="PTHR45527:SF1">
    <property type="entry name" value="FATTY ACID SYNTHASE"/>
    <property type="match status" value="1"/>
</dbReference>
<dbReference type="SUPFAM" id="SSF52777">
    <property type="entry name" value="CoA-dependent acyltransferases"/>
    <property type="match status" value="2"/>
</dbReference>
<gene>
    <name evidence="2" type="ORF">JOL79_29565</name>
</gene>
<dbReference type="Gene3D" id="3.30.559.30">
    <property type="entry name" value="Nonribosomal peptide synthetase, condensation domain"/>
    <property type="match status" value="1"/>
</dbReference>
<reference evidence="2" key="1">
    <citation type="submission" date="2021-02" db="EMBL/GenBank/DDBJ databases">
        <title>Draft genome sequence of Microbispora sp. RL4-1S isolated from rice leaves in Thailand.</title>
        <authorList>
            <person name="Muangham S."/>
            <person name="Duangmal K."/>
        </authorList>
    </citation>
    <scope>NUCLEOTIDE SEQUENCE</scope>
    <source>
        <strain evidence="2">RL4-1S</strain>
    </source>
</reference>
<dbReference type="GO" id="GO:0044550">
    <property type="term" value="P:secondary metabolite biosynthetic process"/>
    <property type="evidence" value="ECO:0007669"/>
    <property type="project" value="TreeGrafter"/>
</dbReference>
<feature type="domain" description="Condensation" evidence="1">
    <location>
        <begin position="40"/>
        <end position="325"/>
    </location>
</feature>
<dbReference type="Gene3D" id="3.30.559.10">
    <property type="entry name" value="Chloramphenicol acetyltransferase-like domain"/>
    <property type="match status" value="1"/>
</dbReference>
<protein>
    <recommendedName>
        <fullName evidence="1">Condensation domain-containing protein</fullName>
    </recommendedName>
</protein>
<dbReference type="GO" id="GO:0003824">
    <property type="term" value="F:catalytic activity"/>
    <property type="evidence" value="ECO:0007669"/>
    <property type="project" value="InterPro"/>
</dbReference>
<dbReference type="RefSeq" id="WP_210159190.1">
    <property type="nucleotide sequence ID" value="NZ_JAFCNB010000024.1"/>
</dbReference>
<dbReference type="GO" id="GO:0043041">
    <property type="term" value="P:amino acid activation for nonribosomal peptide biosynthetic process"/>
    <property type="evidence" value="ECO:0007669"/>
    <property type="project" value="TreeGrafter"/>
</dbReference>
<organism evidence="2 3">
    <name type="scientific">Microbispora oryzae</name>
    <dbReference type="NCBI Taxonomy" id="2806554"/>
    <lineage>
        <taxon>Bacteria</taxon>
        <taxon>Bacillati</taxon>
        <taxon>Actinomycetota</taxon>
        <taxon>Actinomycetes</taxon>
        <taxon>Streptosporangiales</taxon>
        <taxon>Streptosporangiaceae</taxon>
        <taxon>Microbispora</taxon>
    </lineage>
</organism>
<keyword evidence="3" id="KW-1185">Reference proteome</keyword>
<dbReference type="GO" id="GO:0005737">
    <property type="term" value="C:cytoplasm"/>
    <property type="evidence" value="ECO:0007669"/>
    <property type="project" value="TreeGrafter"/>
</dbReference>
<dbReference type="InterPro" id="IPR001242">
    <property type="entry name" value="Condensation_dom"/>
</dbReference>
<sequence length="464" mass="51757">MPVEAPLSNGQLFSWRDIERYPEDWLHEANLPATWDLRGLTTEQATGALRRLMDRHEALRTTYHVRDGIPFQRIHDDAEPPIALVDRIVTDPTEHERTKAEQAAVPFPMAGDLNWRGLLVSSRGAPMYLSLVFSHLIVDLWSIQHLEDQFKALVADPRATAPLGPAPRALARAQRAESWRPRQEQSERYFRDVMSAGLMDRLPTLPSRARRNRLELTLRSRRLGGLASQAARQHGVTAPAVVMAFVAAGLARHLGTADVTMSLMSSNRFAQEDQHVIGTMNQLVPFVTTVGEGATLAEHVRRLHWAGAKSYRYSCYDFDRVAALAAEHTAGAGRRPDHDCWMNHLFRAWFNYIQMDRRPSDPADQSPAELVWTPLAQQYGQAFRVRVAVENGQTNLHMLADPDVLPAAAMTDIFRTLALGVQLAVTDPGRRVADLWRGAADLPPSLFPREIPEPVARVAAAGAA</sequence>
<dbReference type="PANTHER" id="PTHR45527">
    <property type="entry name" value="NONRIBOSOMAL PEPTIDE SYNTHETASE"/>
    <property type="match status" value="1"/>
</dbReference>
<comment type="caution">
    <text evidence="2">The sequence shown here is derived from an EMBL/GenBank/DDBJ whole genome shotgun (WGS) entry which is preliminary data.</text>
</comment>
<accession>A0A941AL95</accession>